<feature type="region of interest" description="Disordered" evidence="2">
    <location>
        <begin position="270"/>
        <end position="291"/>
    </location>
</feature>
<dbReference type="GO" id="GO:0000981">
    <property type="term" value="F:DNA-binding transcription factor activity, RNA polymerase II-specific"/>
    <property type="evidence" value="ECO:0007669"/>
    <property type="project" value="InterPro"/>
</dbReference>
<keyword evidence="5" id="KW-1185">Reference proteome</keyword>
<dbReference type="Gene3D" id="4.10.240.10">
    <property type="entry name" value="Zn(2)-C6 fungal-type DNA-binding domain"/>
    <property type="match status" value="1"/>
</dbReference>
<evidence type="ECO:0000313" key="4">
    <source>
        <dbReference type="EMBL" id="KAH7121411.1"/>
    </source>
</evidence>
<feature type="compositionally biased region" description="Basic and acidic residues" evidence="2">
    <location>
        <begin position="274"/>
        <end position="286"/>
    </location>
</feature>
<feature type="domain" description="Zn(2)-C6 fungal-type" evidence="3">
    <location>
        <begin position="9"/>
        <end position="37"/>
    </location>
</feature>
<dbReference type="SMART" id="SM00066">
    <property type="entry name" value="GAL4"/>
    <property type="match status" value="1"/>
</dbReference>
<comment type="caution">
    <text evidence="4">The sequence shown here is derived from an EMBL/GenBank/DDBJ whole genome shotgun (WGS) entry which is preliminary data.</text>
</comment>
<feature type="compositionally biased region" description="Low complexity" evidence="2">
    <location>
        <begin position="57"/>
        <end position="69"/>
    </location>
</feature>
<evidence type="ECO:0000259" key="3">
    <source>
        <dbReference type="PROSITE" id="PS50048"/>
    </source>
</evidence>
<dbReference type="EMBL" id="JAGMUV010000024">
    <property type="protein sequence ID" value="KAH7121411.1"/>
    <property type="molecule type" value="Genomic_DNA"/>
</dbReference>
<dbReference type="SUPFAM" id="SSF57701">
    <property type="entry name" value="Zn2/Cys6 DNA-binding domain"/>
    <property type="match status" value="1"/>
</dbReference>
<feature type="region of interest" description="Disordered" evidence="2">
    <location>
        <begin position="1"/>
        <end position="21"/>
    </location>
</feature>
<dbReference type="PROSITE" id="PS50048">
    <property type="entry name" value="ZN2_CY6_FUNGAL_2"/>
    <property type="match status" value="1"/>
</dbReference>
<dbReference type="InterPro" id="IPR036864">
    <property type="entry name" value="Zn2-C6_fun-type_DNA-bd_sf"/>
</dbReference>
<evidence type="ECO:0000313" key="5">
    <source>
        <dbReference type="Proteomes" id="UP000738349"/>
    </source>
</evidence>
<name>A0A9P9II43_9HYPO</name>
<gene>
    <name evidence="4" type="ORF">EDB81DRAFT_813902</name>
</gene>
<dbReference type="PANTHER" id="PTHR38111">
    <property type="entry name" value="ZN(2)-C6 FUNGAL-TYPE DOMAIN-CONTAINING PROTEIN-RELATED"/>
    <property type="match status" value="1"/>
</dbReference>
<dbReference type="InterPro" id="IPR001138">
    <property type="entry name" value="Zn2Cys6_DnaBD"/>
</dbReference>
<sequence length="494" mass="54317">MPGVPSGKGCDACRKQKKKCDQAKPACSRCTRLSIPCIGGGQQRYKFKVQVLEQGVSPATSSSKSKSPSTSPPKTTPRADALSKPGANPLALIPASRTTAIAGVFVSRLEVTDVRYDLTCYGTFLRHIPQRIGKNKALDASVDAFSTAFSHFYPDRSVVAYSKYGQALKAVRDCLNDPSQAKTIETMCAIYLIMVVQGWIGPTDDQTSTHAEGLALMLEAASHRSWSGDFETEMIITTCVPVIIEGMVNPRIKLQPWLFRLLDKFIPPPTYGPKHPDHDKNQRENPDSLPSLTLRSLSRMGDYMQDPVSNHLDILSAYNLLRLDCGKLYTKTRHPFPVDKSSPYATYFVRLNRGVQVAYTMAMSLALVMNAILQYFDPLDDSLIKEATSCISELMKMGEAGLSSMPLGASHIPIGLSIAWASTSDPAVKTSLAAMILEYQLDAGNTNWVKIASWWEAKLRNVGLQILAHQDRVPADFDWDGEVEEVQGSDCSMQ</sequence>
<dbReference type="Proteomes" id="UP000738349">
    <property type="component" value="Unassembled WGS sequence"/>
</dbReference>
<feature type="compositionally biased region" description="Basic and acidic residues" evidence="2">
    <location>
        <begin position="11"/>
        <end position="21"/>
    </location>
</feature>
<proteinExistence type="predicted"/>
<feature type="region of interest" description="Disordered" evidence="2">
    <location>
        <begin position="57"/>
        <end position="87"/>
    </location>
</feature>
<organism evidence="4 5">
    <name type="scientific">Dactylonectria macrodidyma</name>
    <dbReference type="NCBI Taxonomy" id="307937"/>
    <lineage>
        <taxon>Eukaryota</taxon>
        <taxon>Fungi</taxon>
        <taxon>Dikarya</taxon>
        <taxon>Ascomycota</taxon>
        <taxon>Pezizomycotina</taxon>
        <taxon>Sordariomycetes</taxon>
        <taxon>Hypocreomycetidae</taxon>
        <taxon>Hypocreales</taxon>
        <taxon>Nectriaceae</taxon>
        <taxon>Dactylonectria</taxon>
    </lineage>
</organism>
<dbReference type="GO" id="GO:0008270">
    <property type="term" value="F:zinc ion binding"/>
    <property type="evidence" value="ECO:0007669"/>
    <property type="project" value="InterPro"/>
</dbReference>
<dbReference type="PANTHER" id="PTHR38111:SF11">
    <property type="entry name" value="TRANSCRIPTION FACTOR DOMAIN-CONTAINING PROTEIN-RELATED"/>
    <property type="match status" value="1"/>
</dbReference>
<accession>A0A9P9II43</accession>
<reference evidence="4" key="1">
    <citation type="journal article" date="2021" name="Nat. Commun.">
        <title>Genetic determinants of endophytism in the Arabidopsis root mycobiome.</title>
        <authorList>
            <person name="Mesny F."/>
            <person name="Miyauchi S."/>
            <person name="Thiergart T."/>
            <person name="Pickel B."/>
            <person name="Atanasova L."/>
            <person name="Karlsson M."/>
            <person name="Huettel B."/>
            <person name="Barry K.W."/>
            <person name="Haridas S."/>
            <person name="Chen C."/>
            <person name="Bauer D."/>
            <person name="Andreopoulos W."/>
            <person name="Pangilinan J."/>
            <person name="LaButti K."/>
            <person name="Riley R."/>
            <person name="Lipzen A."/>
            <person name="Clum A."/>
            <person name="Drula E."/>
            <person name="Henrissat B."/>
            <person name="Kohler A."/>
            <person name="Grigoriev I.V."/>
            <person name="Martin F.M."/>
            <person name="Hacquard S."/>
        </authorList>
    </citation>
    <scope>NUCLEOTIDE SEQUENCE</scope>
    <source>
        <strain evidence="4">MPI-CAGE-AT-0147</strain>
    </source>
</reference>
<protein>
    <recommendedName>
        <fullName evidence="3">Zn(2)-C6 fungal-type domain-containing protein</fullName>
    </recommendedName>
</protein>
<dbReference type="AlphaFoldDB" id="A0A9P9II43"/>
<dbReference type="PROSITE" id="PS00463">
    <property type="entry name" value="ZN2_CY6_FUNGAL_1"/>
    <property type="match status" value="1"/>
</dbReference>
<keyword evidence="1" id="KW-0539">Nucleus</keyword>
<dbReference type="Pfam" id="PF00172">
    <property type="entry name" value="Zn_clus"/>
    <property type="match status" value="1"/>
</dbReference>
<dbReference type="OrthoDB" id="4314040at2759"/>
<evidence type="ECO:0000256" key="2">
    <source>
        <dbReference type="SAM" id="MobiDB-lite"/>
    </source>
</evidence>
<dbReference type="CDD" id="cd00067">
    <property type="entry name" value="GAL4"/>
    <property type="match status" value="1"/>
</dbReference>
<dbReference type="InterPro" id="IPR053178">
    <property type="entry name" value="Osmoadaptation_assoc"/>
</dbReference>
<evidence type="ECO:0000256" key="1">
    <source>
        <dbReference type="ARBA" id="ARBA00023242"/>
    </source>
</evidence>